<dbReference type="GO" id="GO:0046081">
    <property type="term" value="P:dUTP catabolic process"/>
    <property type="evidence" value="ECO:0007669"/>
    <property type="project" value="TreeGrafter"/>
</dbReference>
<evidence type="ECO:0000259" key="1">
    <source>
        <dbReference type="Pfam" id="PF03819"/>
    </source>
</evidence>
<dbReference type="PANTHER" id="PTHR30522:SF0">
    <property type="entry name" value="NUCLEOSIDE TRIPHOSPHATE PYROPHOSPHOHYDROLASE"/>
    <property type="match status" value="1"/>
</dbReference>
<accession>A0A4S8NN82</accession>
<dbReference type="GO" id="GO:0046052">
    <property type="term" value="P:UTP catabolic process"/>
    <property type="evidence" value="ECO:0007669"/>
    <property type="project" value="TreeGrafter"/>
</dbReference>
<dbReference type="InterPro" id="IPR048015">
    <property type="entry name" value="NTP-PPase_MazG-like_N"/>
</dbReference>
<dbReference type="GO" id="GO:0047429">
    <property type="term" value="F:nucleoside triphosphate diphosphatase activity"/>
    <property type="evidence" value="ECO:0007669"/>
    <property type="project" value="TreeGrafter"/>
</dbReference>
<dbReference type="AlphaFoldDB" id="A0A4S8NN82"/>
<dbReference type="EMBL" id="STGW01000002">
    <property type="protein sequence ID" value="THV18035.1"/>
    <property type="molecule type" value="Genomic_DNA"/>
</dbReference>
<keyword evidence="2" id="KW-0378">Hydrolase</keyword>
<comment type="caution">
    <text evidence="2">The sequence shown here is derived from an EMBL/GenBank/DDBJ whole genome shotgun (WGS) entry which is preliminary data.</text>
</comment>
<dbReference type="Proteomes" id="UP000307087">
    <property type="component" value="Unassembled WGS sequence"/>
</dbReference>
<dbReference type="GO" id="GO:0046061">
    <property type="term" value="P:dATP catabolic process"/>
    <property type="evidence" value="ECO:0007669"/>
    <property type="project" value="TreeGrafter"/>
</dbReference>
<gene>
    <name evidence="2" type="ORF">E9934_05685</name>
</gene>
<name>A0A4S8NN82_9ACTN</name>
<evidence type="ECO:0000313" key="2">
    <source>
        <dbReference type="EMBL" id="THV18035.1"/>
    </source>
</evidence>
<dbReference type="GO" id="GO:0046047">
    <property type="term" value="P:TTP catabolic process"/>
    <property type="evidence" value="ECO:0007669"/>
    <property type="project" value="TreeGrafter"/>
</dbReference>
<evidence type="ECO:0000313" key="3">
    <source>
        <dbReference type="Proteomes" id="UP000307087"/>
    </source>
</evidence>
<dbReference type="InterPro" id="IPR004518">
    <property type="entry name" value="MazG-like_dom"/>
</dbReference>
<organism evidence="2 3">
    <name type="scientific">Nocardioides caeni</name>
    <dbReference type="NCBI Taxonomy" id="574700"/>
    <lineage>
        <taxon>Bacteria</taxon>
        <taxon>Bacillati</taxon>
        <taxon>Actinomycetota</taxon>
        <taxon>Actinomycetes</taxon>
        <taxon>Propionibacteriales</taxon>
        <taxon>Nocardioidaceae</taxon>
        <taxon>Nocardioides</taxon>
    </lineage>
</organism>
<proteinExistence type="predicted"/>
<protein>
    <submittedName>
        <fullName evidence="2">Nucleoside triphosphate pyrophosphohydrolase</fullName>
    </submittedName>
</protein>
<keyword evidence="3" id="KW-1185">Reference proteome</keyword>
<dbReference type="PANTHER" id="PTHR30522">
    <property type="entry name" value="NUCLEOSIDE TRIPHOSPHATE PYROPHOSPHOHYDROLASE"/>
    <property type="match status" value="1"/>
</dbReference>
<sequence>MRRLRAECPWKAEQTHRSLVRYLLEETAETVEAIDAGEVSGDWSHLAEELGDVLLQVVFHAAIAEERGEFDLDDVARGITTKMRRRNPHVFGETPSADLDAAAVNDLWQKMKAREGKPAGAVEAGDSLPAGLSALLYADKVLDRLDRSGRPVTLDAASADLGERLLALVAEARTAGVDPEQALRDAVRARS</sequence>
<reference evidence="2 3" key="1">
    <citation type="journal article" date="2009" name="Int. J. Syst. Evol. Microbiol.">
        <title>Nocardioides caeni sp. nov., isolated from wastewater.</title>
        <authorList>
            <person name="Yoon J.H."/>
            <person name="Kang S.J."/>
            <person name="Park S."/>
            <person name="Kim W."/>
            <person name="Oh T.K."/>
        </authorList>
    </citation>
    <scope>NUCLEOTIDE SEQUENCE [LARGE SCALE GENOMIC DNA]</scope>
    <source>
        <strain evidence="2 3">DSM 23134</strain>
    </source>
</reference>
<dbReference type="InterPro" id="IPR011551">
    <property type="entry name" value="NTP_PyrPHydrolase_MazG"/>
</dbReference>
<dbReference type="Pfam" id="PF03819">
    <property type="entry name" value="MazG"/>
    <property type="match status" value="1"/>
</dbReference>
<dbReference type="GO" id="GO:0046076">
    <property type="term" value="P:dTTP catabolic process"/>
    <property type="evidence" value="ECO:0007669"/>
    <property type="project" value="TreeGrafter"/>
</dbReference>
<dbReference type="Gene3D" id="1.10.287.1080">
    <property type="entry name" value="MazG-like"/>
    <property type="match status" value="1"/>
</dbReference>
<feature type="domain" description="NTP pyrophosphohydrolase MazG-like" evidence="1">
    <location>
        <begin position="14"/>
        <end position="91"/>
    </location>
</feature>
<dbReference type="CDD" id="cd11528">
    <property type="entry name" value="NTP-PPase_MazG_Nterm"/>
    <property type="match status" value="1"/>
</dbReference>
<dbReference type="OrthoDB" id="9808939at2"/>
<dbReference type="SUPFAM" id="SSF101386">
    <property type="entry name" value="all-alpha NTP pyrophosphatases"/>
    <property type="match status" value="1"/>
</dbReference>
<dbReference type="GO" id="GO:0006203">
    <property type="term" value="P:dGTP catabolic process"/>
    <property type="evidence" value="ECO:0007669"/>
    <property type="project" value="TreeGrafter"/>
</dbReference>